<dbReference type="Proteomes" id="UP001165960">
    <property type="component" value="Unassembled WGS sequence"/>
</dbReference>
<proteinExistence type="predicted"/>
<evidence type="ECO:0000313" key="2">
    <source>
        <dbReference type="Proteomes" id="UP001165960"/>
    </source>
</evidence>
<comment type="caution">
    <text evidence="1">The sequence shown here is derived from an EMBL/GenBank/DDBJ whole genome shotgun (WGS) entry which is preliminary data.</text>
</comment>
<organism evidence="1 2">
    <name type="scientific">Entomophthora muscae</name>
    <dbReference type="NCBI Taxonomy" id="34485"/>
    <lineage>
        <taxon>Eukaryota</taxon>
        <taxon>Fungi</taxon>
        <taxon>Fungi incertae sedis</taxon>
        <taxon>Zoopagomycota</taxon>
        <taxon>Entomophthoromycotina</taxon>
        <taxon>Entomophthoromycetes</taxon>
        <taxon>Entomophthorales</taxon>
        <taxon>Entomophthoraceae</taxon>
        <taxon>Entomophthora</taxon>
    </lineage>
</organism>
<dbReference type="EMBL" id="QTSX02003842">
    <property type="protein sequence ID" value="KAJ9067868.1"/>
    <property type="molecule type" value="Genomic_DNA"/>
</dbReference>
<gene>
    <name evidence="1" type="ORF">DSO57_1034652</name>
</gene>
<name>A0ACC2SZN8_9FUNG</name>
<reference evidence="1" key="1">
    <citation type="submission" date="2022-04" db="EMBL/GenBank/DDBJ databases">
        <title>Genome of the entomopathogenic fungus Entomophthora muscae.</title>
        <authorList>
            <person name="Elya C."/>
            <person name="Lovett B.R."/>
            <person name="Lee E."/>
            <person name="Macias A.M."/>
            <person name="Hajek A.E."/>
            <person name="De Bivort B.L."/>
            <person name="Kasson M.T."/>
            <person name="De Fine Licht H.H."/>
            <person name="Stajich J.E."/>
        </authorList>
    </citation>
    <scope>NUCLEOTIDE SEQUENCE</scope>
    <source>
        <strain evidence="1">Berkeley</strain>
    </source>
</reference>
<evidence type="ECO:0000313" key="1">
    <source>
        <dbReference type="EMBL" id="KAJ9067868.1"/>
    </source>
</evidence>
<accession>A0ACC2SZN8</accession>
<keyword evidence="2" id="KW-1185">Reference proteome</keyword>
<protein>
    <submittedName>
        <fullName evidence="1">Uncharacterized protein</fullName>
    </submittedName>
</protein>
<sequence>MSNYRPSEPNHCFSHLNGDSPANPTYVFNNLKFPIPRSDPDFKLITISQLRNIFSYIEAQILNSKAYNIWQIELSFSSPVIAQPKIYLEEGSTVPPPGSPQSEGNDNTSSALTNIHNEALSTLAWCEVDEESPRNIIPVTPKAQRFGPSENHKSPLAETSRGIKTVPPRKRSKPENLQTCQTVLAPRSKITKEAMPINCAPSLLHPEYLVPKALAALESDQNRIQATEKKLRAAQQDLLAKKASELVTKPASLANGRNGSDLCVSQSSSLREPDPHDLRPLRPLRPYKSHGQSNSLHSSKTLSNEPLTIPRSKKSTLVRGHSHQMPAKRSLPRCDSLLDRASDDLEACWSSQPDPSPIASPVGSPLLDSTISRSNSFIPCPVNASGVSVDNPASVSTKTNSTRKRKLSHLMPRPKTVDLKPQGSTSTSIQKPCISDPPHPSSPPPSN</sequence>